<reference evidence="2 3" key="1">
    <citation type="journal article" date="2016" name="Nat. Commun.">
        <title>Ectomycorrhizal ecology is imprinted in the genome of the dominant symbiotic fungus Cenococcum geophilum.</title>
        <authorList>
            <consortium name="DOE Joint Genome Institute"/>
            <person name="Peter M."/>
            <person name="Kohler A."/>
            <person name="Ohm R.A."/>
            <person name="Kuo A."/>
            <person name="Krutzmann J."/>
            <person name="Morin E."/>
            <person name="Arend M."/>
            <person name="Barry K.W."/>
            <person name="Binder M."/>
            <person name="Choi C."/>
            <person name="Clum A."/>
            <person name="Copeland A."/>
            <person name="Grisel N."/>
            <person name="Haridas S."/>
            <person name="Kipfer T."/>
            <person name="LaButti K."/>
            <person name="Lindquist E."/>
            <person name="Lipzen A."/>
            <person name="Maire R."/>
            <person name="Meier B."/>
            <person name="Mihaltcheva S."/>
            <person name="Molinier V."/>
            <person name="Murat C."/>
            <person name="Poggeler S."/>
            <person name="Quandt C.A."/>
            <person name="Sperisen C."/>
            <person name="Tritt A."/>
            <person name="Tisserant E."/>
            <person name="Crous P.W."/>
            <person name="Henrissat B."/>
            <person name="Nehls U."/>
            <person name="Egli S."/>
            <person name="Spatafora J.W."/>
            <person name="Grigoriev I.V."/>
            <person name="Martin F.M."/>
        </authorList>
    </citation>
    <scope>NUCLEOTIDE SEQUENCE [LARGE SCALE GENOMIC DNA]</scope>
    <source>
        <strain evidence="2 3">CBS 207.34</strain>
    </source>
</reference>
<protein>
    <submittedName>
        <fullName evidence="2">HET-domain-containing protein</fullName>
    </submittedName>
</protein>
<dbReference type="PANTHER" id="PTHR10622:SF10">
    <property type="entry name" value="HET DOMAIN-CONTAINING PROTEIN"/>
    <property type="match status" value="1"/>
</dbReference>
<dbReference type="AlphaFoldDB" id="A0A8E2FB50"/>
<feature type="domain" description="Heterokaryon incompatibility" evidence="1">
    <location>
        <begin position="22"/>
        <end position="107"/>
    </location>
</feature>
<dbReference type="EMBL" id="KV748763">
    <property type="protein sequence ID" value="OCL13228.1"/>
    <property type="molecule type" value="Genomic_DNA"/>
</dbReference>
<feature type="non-terminal residue" evidence="2">
    <location>
        <position position="344"/>
    </location>
</feature>
<sequence>MRLINARTLKLEEVWDENVKKYAILSHRWEDGEVTFQDMENIAVASKMKGFEKIQKSCEHAIIDGLDYAWVDTCCINKESSAELTEAINSMYRWYKASAVCYAFLSDVYAEPLKDDIVKQQIRSSRWFTRGWTLQELVAPQHVVFYNQQWEVLGTKQTLSNLVTLTTGIDEAILNGESLFRRSIAQRMSWASQRVTTRIEDIAYCLLGIFDVNMPMLYGEGEKAFLRLQEHIIQQSDDHTIFAWPIHRDEQPGLLADSPAAFSNCQYIKAMTSRKGRSSYSLTNRGLSIKLMATQFTADTYIVRLDCTDGLLLVDDGSIDELRLGMFLRRLSEDDQYARVQHEG</sequence>
<dbReference type="PANTHER" id="PTHR10622">
    <property type="entry name" value="HET DOMAIN-CONTAINING PROTEIN"/>
    <property type="match status" value="1"/>
</dbReference>
<dbReference type="Proteomes" id="UP000250140">
    <property type="component" value="Unassembled WGS sequence"/>
</dbReference>
<organism evidence="2 3">
    <name type="scientific">Glonium stellatum</name>
    <dbReference type="NCBI Taxonomy" id="574774"/>
    <lineage>
        <taxon>Eukaryota</taxon>
        <taxon>Fungi</taxon>
        <taxon>Dikarya</taxon>
        <taxon>Ascomycota</taxon>
        <taxon>Pezizomycotina</taxon>
        <taxon>Dothideomycetes</taxon>
        <taxon>Pleosporomycetidae</taxon>
        <taxon>Gloniales</taxon>
        <taxon>Gloniaceae</taxon>
        <taxon>Glonium</taxon>
    </lineage>
</organism>
<gene>
    <name evidence="2" type="ORF">AOQ84DRAFT_274205</name>
</gene>
<dbReference type="Pfam" id="PF06985">
    <property type="entry name" value="HET"/>
    <property type="match status" value="1"/>
</dbReference>
<evidence type="ECO:0000313" key="2">
    <source>
        <dbReference type="EMBL" id="OCL13228.1"/>
    </source>
</evidence>
<keyword evidence="3" id="KW-1185">Reference proteome</keyword>
<evidence type="ECO:0000313" key="3">
    <source>
        <dbReference type="Proteomes" id="UP000250140"/>
    </source>
</evidence>
<evidence type="ECO:0000259" key="1">
    <source>
        <dbReference type="Pfam" id="PF06985"/>
    </source>
</evidence>
<accession>A0A8E2FB50</accession>
<dbReference type="OrthoDB" id="674604at2759"/>
<name>A0A8E2FB50_9PEZI</name>
<proteinExistence type="predicted"/>
<dbReference type="InterPro" id="IPR010730">
    <property type="entry name" value="HET"/>
</dbReference>